<proteinExistence type="predicted"/>
<keyword evidence="2" id="KW-0472">Membrane</keyword>
<evidence type="ECO:0000256" key="2">
    <source>
        <dbReference type="SAM" id="Phobius"/>
    </source>
</evidence>
<dbReference type="Proteomes" id="UP001374893">
    <property type="component" value="Chromosome"/>
</dbReference>
<keyword evidence="4" id="KW-1185">Reference proteome</keyword>
<sequence>MDTLKILLGATMALLLGALVVFTNRMNDGVKEAPKEDVAAMQREIAELRAEMERLDLERQRKMLQEVSAQPSGADLVTRDEAEEKAADLEERLKQLEMEAVEAKADAERAEAEAGFLTERYTESRDKTERRARVINNAMLIATIKEWVDDPNFGGFAILNVQSQDNVQTGSVLAIRRNGGILGKLRVGEVTIEGAVANPISNFSEIKPQAGDELILDEVVQLAN</sequence>
<evidence type="ECO:0000313" key="3">
    <source>
        <dbReference type="EMBL" id="BCX47358.1"/>
    </source>
</evidence>
<gene>
    <name evidence="3" type="ORF">HAHE_12660</name>
</gene>
<protein>
    <submittedName>
        <fullName evidence="3">Uncharacterized protein</fullName>
    </submittedName>
</protein>
<keyword evidence="1" id="KW-0175">Coiled coil</keyword>
<name>A0ABM7R8I6_9BACT</name>
<feature type="coiled-coil region" evidence="1">
    <location>
        <begin position="31"/>
        <end position="127"/>
    </location>
</feature>
<keyword evidence="2" id="KW-1133">Transmembrane helix</keyword>
<organism evidence="3 4">
    <name type="scientific">Haloferula helveola</name>
    <dbReference type="NCBI Taxonomy" id="490095"/>
    <lineage>
        <taxon>Bacteria</taxon>
        <taxon>Pseudomonadati</taxon>
        <taxon>Verrucomicrobiota</taxon>
        <taxon>Verrucomicrobiia</taxon>
        <taxon>Verrucomicrobiales</taxon>
        <taxon>Verrucomicrobiaceae</taxon>
        <taxon>Haloferula</taxon>
    </lineage>
</organism>
<evidence type="ECO:0000256" key="1">
    <source>
        <dbReference type="SAM" id="Coils"/>
    </source>
</evidence>
<keyword evidence="2" id="KW-0812">Transmembrane</keyword>
<evidence type="ECO:0000313" key="4">
    <source>
        <dbReference type="Proteomes" id="UP001374893"/>
    </source>
</evidence>
<reference evidence="3 4" key="1">
    <citation type="submission" date="2021-06" db="EMBL/GenBank/DDBJ databases">
        <title>Complete genome of Haloferula helveola possessing various polysaccharide degrading enzymes.</title>
        <authorList>
            <person name="Takami H."/>
            <person name="Huang C."/>
            <person name="Hamasaki K."/>
        </authorList>
    </citation>
    <scope>NUCLEOTIDE SEQUENCE [LARGE SCALE GENOMIC DNA]</scope>
    <source>
        <strain evidence="3 4">CN-1</strain>
    </source>
</reference>
<dbReference type="EMBL" id="AP024702">
    <property type="protein sequence ID" value="BCX47358.1"/>
    <property type="molecule type" value="Genomic_DNA"/>
</dbReference>
<accession>A0ABM7R8I6</accession>
<feature type="transmembrane region" description="Helical" evidence="2">
    <location>
        <begin position="6"/>
        <end position="23"/>
    </location>
</feature>
<dbReference type="RefSeq" id="WP_338689513.1">
    <property type="nucleotide sequence ID" value="NZ_AP024702.1"/>
</dbReference>